<dbReference type="RefSeq" id="WP_350397613.1">
    <property type="nucleotide sequence ID" value="NZ_JBELQE010000135.1"/>
</dbReference>
<dbReference type="NCBIfam" id="TIGR00254">
    <property type="entry name" value="GGDEF"/>
    <property type="match status" value="1"/>
</dbReference>
<dbReference type="Gene3D" id="3.20.20.450">
    <property type="entry name" value="EAL domain"/>
    <property type="match status" value="1"/>
</dbReference>
<accession>A0ABV1QVE2</accession>
<dbReference type="SMART" id="SM00267">
    <property type="entry name" value="GGDEF"/>
    <property type="match status" value="1"/>
</dbReference>
<keyword evidence="1" id="KW-1133">Transmembrane helix</keyword>
<comment type="caution">
    <text evidence="4">The sequence shown here is derived from an EMBL/GenBank/DDBJ whole genome shotgun (WGS) entry which is preliminary data.</text>
</comment>
<evidence type="ECO:0000256" key="1">
    <source>
        <dbReference type="SAM" id="Phobius"/>
    </source>
</evidence>
<dbReference type="PANTHER" id="PTHR44757:SF10">
    <property type="entry name" value="MEMBRANE PROTEIN"/>
    <property type="match status" value="1"/>
</dbReference>
<dbReference type="Pfam" id="PF08448">
    <property type="entry name" value="PAS_4"/>
    <property type="match status" value="1"/>
</dbReference>
<feature type="transmembrane region" description="Helical" evidence="1">
    <location>
        <begin position="35"/>
        <end position="59"/>
    </location>
</feature>
<evidence type="ECO:0000313" key="5">
    <source>
        <dbReference type="Proteomes" id="UP001480955"/>
    </source>
</evidence>
<dbReference type="SUPFAM" id="SSF55785">
    <property type="entry name" value="PYP-like sensor domain (PAS domain)"/>
    <property type="match status" value="1"/>
</dbReference>
<dbReference type="InterPro" id="IPR001633">
    <property type="entry name" value="EAL_dom"/>
</dbReference>
<feature type="transmembrane region" description="Helical" evidence="1">
    <location>
        <begin position="178"/>
        <end position="198"/>
    </location>
</feature>
<keyword evidence="5" id="KW-1185">Reference proteome</keyword>
<proteinExistence type="predicted"/>
<gene>
    <name evidence="4" type="ORF">ABS772_26150</name>
</gene>
<dbReference type="PANTHER" id="PTHR44757">
    <property type="entry name" value="DIGUANYLATE CYCLASE DGCP"/>
    <property type="match status" value="1"/>
</dbReference>
<evidence type="ECO:0000313" key="4">
    <source>
        <dbReference type="EMBL" id="MER2253411.1"/>
    </source>
</evidence>
<dbReference type="SMART" id="SM00052">
    <property type="entry name" value="EAL"/>
    <property type="match status" value="1"/>
</dbReference>
<dbReference type="SUPFAM" id="SSF55073">
    <property type="entry name" value="Nucleotide cyclase"/>
    <property type="match status" value="1"/>
</dbReference>
<feature type="domain" description="EAL" evidence="2">
    <location>
        <begin position="522"/>
        <end position="771"/>
    </location>
</feature>
<dbReference type="EMBL" id="JBELQE010000135">
    <property type="protein sequence ID" value="MER2253411.1"/>
    <property type="molecule type" value="Genomic_DNA"/>
</dbReference>
<feature type="transmembrane region" description="Helical" evidence="1">
    <location>
        <begin position="65"/>
        <end position="87"/>
    </location>
</feature>
<evidence type="ECO:0000259" key="2">
    <source>
        <dbReference type="PROSITE" id="PS50883"/>
    </source>
</evidence>
<dbReference type="CDD" id="cd01948">
    <property type="entry name" value="EAL"/>
    <property type="match status" value="1"/>
</dbReference>
<dbReference type="PROSITE" id="PS50887">
    <property type="entry name" value="GGDEF"/>
    <property type="match status" value="1"/>
</dbReference>
<dbReference type="InterPro" id="IPR029787">
    <property type="entry name" value="Nucleotide_cyclase"/>
</dbReference>
<dbReference type="InterPro" id="IPR000160">
    <property type="entry name" value="GGDEF_dom"/>
</dbReference>
<feature type="domain" description="GGDEF" evidence="3">
    <location>
        <begin position="380"/>
        <end position="513"/>
    </location>
</feature>
<dbReference type="Proteomes" id="UP001480955">
    <property type="component" value="Unassembled WGS sequence"/>
</dbReference>
<name>A0ABV1QVE2_9HYPH</name>
<dbReference type="Gene3D" id="3.30.70.270">
    <property type="match status" value="1"/>
</dbReference>
<dbReference type="InterPro" id="IPR043128">
    <property type="entry name" value="Rev_trsase/Diguanyl_cyclase"/>
</dbReference>
<dbReference type="InterPro" id="IPR035965">
    <property type="entry name" value="PAS-like_dom_sf"/>
</dbReference>
<dbReference type="InterPro" id="IPR035919">
    <property type="entry name" value="EAL_sf"/>
</dbReference>
<keyword evidence="1" id="KW-0472">Membrane</keyword>
<dbReference type="InterPro" id="IPR013656">
    <property type="entry name" value="PAS_4"/>
</dbReference>
<keyword evidence="1" id="KW-0812">Transmembrane</keyword>
<sequence>MSREMLISFLIDTGREKKALDANLQARVRVEQLDVALRLVPFTVLVSLSVVQVIVYLFWNPANRAYLAGLEAAILPLTVAVLQQCWLWRSRPKPREVPVSFVRSTVLLAHVYGCLLASIPIMLFAGADSDGRLLIASSCAGLIATGMSAAVLPRVAIGFSGLIIAGSFVGLAATGERFYTYVAILLAFYAVFICFTILHLSRLLKMRVVAQVDLERQQEFTHLLLNDFEENASDWLWETDAELRLQHVSPRLVEVARSSERQLLGLPLEQLLLPAVAPPDGHPSTALWKCVAERRAFRNLILPLNIAGEQRTWVLSGKPTFTNGTSFSGYRGVGSDVTEKRRSEERLSYLALHDPLTDLPNRVQFQQLLEVEHAQVGAGGRFAVLALDLDEFKSVNDTFGHAAGDGLLRAVAERLRRFASSDVHLARLAGDEFAVLAKGSAARDRHAVALLASDIVAAMASPFAINGIRVSIGISIGIAIAPQDGCVEIMRRADLALYRTKGEGRNGYRFYEAEMDERIEARRALSTDLWGALDRNEFLLHFQPIVTKDARIRGFEALVRWKHPKRDFVSPAEFIPLAEETGVIIPLGEWILRQACATAAGWPSDVSVAVNLSPIQFRHSDLPLLVRSALEESGLAPSRLELEITESVFLEATPAIKAALAKLRELGVRLSLDDFGTGYSSLSYLRRLAFDKIKIDQSFVRDLPHEQGSAAIVRAIIDLATSLNMTVVAEGVETEAQRRCLLSLGCHELQGYLFSRPVPAEEAGSLTNRQGLRRWKIHAA</sequence>
<dbReference type="Pfam" id="PF00990">
    <property type="entry name" value="GGDEF"/>
    <property type="match status" value="1"/>
</dbReference>
<dbReference type="PROSITE" id="PS50883">
    <property type="entry name" value="EAL"/>
    <property type="match status" value="1"/>
</dbReference>
<dbReference type="Pfam" id="PF00563">
    <property type="entry name" value="EAL"/>
    <property type="match status" value="1"/>
</dbReference>
<organism evidence="4 5">
    <name type="scientific">Methylorubrum podarium</name>
    <dbReference type="NCBI Taxonomy" id="200476"/>
    <lineage>
        <taxon>Bacteria</taxon>
        <taxon>Pseudomonadati</taxon>
        <taxon>Pseudomonadota</taxon>
        <taxon>Alphaproteobacteria</taxon>
        <taxon>Hyphomicrobiales</taxon>
        <taxon>Methylobacteriaceae</taxon>
        <taxon>Methylorubrum</taxon>
    </lineage>
</organism>
<reference evidence="4 5" key="1">
    <citation type="submission" date="2024-06" db="EMBL/GenBank/DDBJ databases">
        <authorList>
            <person name="Campbell A.G."/>
        </authorList>
    </citation>
    <scope>NUCLEOTIDE SEQUENCE [LARGE SCALE GENOMIC DNA]</scope>
    <source>
        <strain evidence="4 5">EM12</strain>
    </source>
</reference>
<dbReference type="SUPFAM" id="SSF141868">
    <property type="entry name" value="EAL domain-like"/>
    <property type="match status" value="1"/>
</dbReference>
<dbReference type="InterPro" id="IPR052155">
    <property type="entry name" value="Biofilm_reg_signaling"/>
</dbReference>
<evidence type="ECO:0000259" key="3">
    <source>
        <dbReference type="PROSITE" id="PS50887"/>
    </source>
</evidence>
<dbReference type="Gene3D" id="3.30.450.20">
    <property type="entry name" value="PAS domain"/>
    <property type="match status" value="1"/>
</dbReference>
<feature type="transmembrane region" description="Helical" evidence="1">
    <location>
        <begin position="107"/>
        <end position="127"/>
    </location>
</feature>
<feature type="transmembrane region" description="Helical" evidence="1">
    <location>
        <begin position="155"/>
        <end position="172"/>
    </location>
</feature>
<dbReference type="CDD" id="cd01949">
    <property type="entry name" value="GGDEF"/>
    <property type="match status" value="1"/>
</dbReference>
<protein>
    <submittedName>
        <fullName evidence="4">EAL domain-containing protein</fullName>
    </submittedName>
</protein>